<dbReference type="AlphaFoldDB" id="X0W5I3"/>
<evidence type="ECO:0008006" key="2">
    <source>
        <dbReference type="Google" id="ProtNLM"/>
    </source>
</evidence>
<sequence length="262" mass="30155">YYCKLITEEYAADRLQDSYSEPELLSRALSNILDREYSKGLLDSELLPPATVIEVLQDLAAEDSVRDFAGFNRAIIKDYTDIVLPTDLDSQVLDKLSTNMVQLALFREGIATGHVRFAQEILEHYLLGERLYRNFRTSDSAFLREISDRAIPADWVTLKTVIARLNDDDIQRLLQWLQRPDILNTAFRNILQILAFCVRDPAALRRVVPEGRSISGVKFRQLDLQGISFRRCDLTDVEFDECQLQDTKFEGAILNRTAFFLR</sequence>
<feature type="non-terminal residue" evidence="1">
    <location>
        <position position="262"/>
    </location>
</feature>
<dbReference type="SUPFAM" id="SSF141571">
    <property type="entry name" value="Pentapeptide repeat-like"/>
    <property type="match status" value="1"/>
</dbReference>
<evidence type="ECO:0000313" key="1">
    <source>
        <dbReference type="EMBL" id="GAG19878.1"/>
    </source>
</evidence>
<feature type="non-terminal residue" evidence="1">
    <location>
        <position position="1"/>
    </location>
</feature>
<protein>
    <recommendedName>
        <fullName evidence="2">Pentapeptide repeat-containing protein</fullName>
    </recommendedName>
</protein>
<reference evidence="1" key="1">
    <citation type="journal article" date="2014" name="Front. Microbiol.">
        <title>High frequency of phylogenetically diverse reductive dehalogenase-homologous genes in deep subseafloor sedimentary metagenomes.</title>
        <authorList>
            <person name="Kawai M."/>
            <person name="Futagami T."/>
            <person name="Toyoda A."/>
            <person name="Takaki Y."/>
            <person name="Nishi S."/>
            <person name="Hori S."/>
            <person name="Arai W."/>
            <person name="Tsubouchi T."/>
            <person name="Morono Y."/>
            <person name="Uchiyama I."/>
            <person name="Ito T."/>
            <person name="Fujiyama A."/>
            <person name="Inagaki F."/>
            <person name="Takami H."/>
        </authorList>
    </citation>
    <scope>NUCLEOTIDE SEQUENCE</scope>
    <source>
        <strain evidence="1">Expedition CK06-06</strain>
    </source>
</reference>
<dbReference type="EMBL" id="BARS01031591">
    <property type="protein sequence ID" value="GAG19878.1"/>
    <property type="molecule type" value="Genomic_DNA"/>
</dbReference>
<name>X0W5I3_9ZZZZ</name>
<organism evidence="1">
    <name type="scientific">marine sediment metagenome</name>
    <dbReference type="NCBI Taxonomy" id="412755"/>
    <lineage>
        <taxon>unclassified sequences</taxon>
        <taxon>metagenomes</taxon>
        <taxon>ecological metagenomes</taxon>
    </lineage>
</organism>
<accession>X0W5I3</accession>
<dbReference type="InterPro" id="IPR001646">
    <property type="entry name" value="5peptide_repeat"/>
</dbReference>
<dbReference type="Gene3D" id="2.160.20.80">
    <property type="entry name" value="E3 ubiquitin-protein ligase SopA"/>
    <property type="match status" value="1"/>
</dbReference>
<proteinExistence type="predicted"/>
<gene>
    <name evidence="1" type="ORF">S01H1_49143</name>
</gene>
<comment type="caution">
    <text evidence="1">The sequence shown here is derived from an EMBL/GenBank/DDBJ whole genome shotgun (WGS) entry which is preliminary data.</text>
</comment>
<dbReference type="Pfam" id="PF00805">
    <property type="entry name" value="Pentapeptide"/>
    <property type="match status" value="1"/>
</dbReference>